<evidence type="ECO:0000313" key="7">
    <source>
        <dbReference type="Proteomes" id="UP000273675"/>
    </source>
</evidence>
<evidence type="ECO:0000256" key="3">
    <source>
        <dbReference type="ARBA" id="ARBA00023163"/>
    </source>
</evidence>
<dbReference type="Gene3D" id="1.10.357.10">
    <property type="entry name" value="Tetracycline Repressor, domain 2"/>
    <property type="match status" value="1"/>
</dbReference>
<dbReference type="Pfam" id="PF17937">
    <property type="entry name" value="TetR_C_28"/>
    <property type="match status" value="1"/>
</dbReference>
<keyword evidence="2 4" id="KW-0238">DNA-binding</keyword>
<dbReference type="InterPro" id="IPR050109">
    <property type="entry name" value="HTH-type_TetR-like_transc_reg"/>
</dbReference>
<proteinExistence type="predicted"/>
<dbReference type="InterPro" id="IPR041479">
    <property type="entry name" value="TetR_CgmR_C"/>
</dbReference>
<comment type="caution">
    <text evidence="6">The sequence shown here is derived from an EMBL/GenBank/DDBJ whole genome shotgun (WGS) entry which is preliminary data.</text>
</comment>
<dbReference type="InterPro" id="IPR009057">
    <property type="entry name" value="Homeodomain-like_sf"/>
</dbReference>
<organism evidence="6 7">
    <name type="scientific">Maricaulis maris</name>
    <dbReference type="NCBI Taxonomy" id="74318"/>
    <lineage>
        <taxon>Bacteria</taxon>
        <taxon>Pseudomonadati</taxon>
        <taxon>Pseudomonadota</taxon>
        <taxon>Alphaproteobacteria</taxon>
        <taxon>Maricaulales</taxon>
        <taxon>Maricaulaceae</taxon>
        <taxon>Maricaulis</taxon>
    </lineage>
</organism>
<evidence type="ECO:0000313" key="6">
    <source>
        <dbReference type="EMBL" id="RKR00324.1"/>
    </source>
</evidence>
<name>A0A495DFV0_9PROT</name>
<reference evidence="6 7" key="1">
    <citation type="submission" date="2018-10" db="EMBL/GenBank/DDBJ databases">
        <title>Genomic Encyclopedia of Type Strains, Phase IV (KMG-IV): sequencing the most valuable type-strain genomes for metagenomic binning, comparative biology and taxonomic classification.</title>
        <authorList>
            <person name="Goeker M."/>
        </authorList>
    </citation>
    <scope>NUCLEOTIDE SEQUENCE [LARGE SCALE GENOMIC DNA]</scope>
    <source>
        <strain evidence="6 7">DSM 4734</strain>
    </source>
</reference>
<dbReference type="PROSITE" id="PS50977">
    <property type="entry name" value="HTH_TETR_2"/>
    <property type="match status" value="1"/>
</dbReference>
<feature type="domain" description="HTH tetR-type" evidence="5">
    <location>
        <begin position="6"/>
        <end position="66"/>
    </location>
</feature>
<dbReference type="SUPFAM" id="SSF46689">
    <property type="entry name" value="Homeodomain-like"/>
    <property type="match status" value="1"/>
</dbReference>
<dbReference type="RefSeq" id="WP_083635120.1">
    <property type="nucleotide sequence ID" value="NZ_RBIM01000003.1"/>
</dbReference>
<dbReference type="InterPro" id="IPR001647">
    <property type="entry name" value="HTH_TetR"/>
</dbReference>
<dbReference type="AlphaFoldDB" id="A0A495DFV0"/>
<sequence>MTAHKPSTRDTILDAAETVVGRDGARRLTIDAVAAEACVSKGGVLYHFPNKIALLKGMVERMMADVSQDFANCEAAAHAAGEPPLVHVFNAMFDRHDARKALSMALLAASAEHPDLLDPARDFLSSTFQRLSDDTPDPIGARLLLLAMDGLKLSALLGFDTIPENQLTQIRDRLVRLTHELYQ</sequence>
<dbReference type="SUPFAM" id="SSF48498">
    <property type="entry name" value="Tetracyclin repressor-like, C-terminal domain"/>
    <property type="match status" value="1"/>
</dbReference>
<evidence type="ECO:0000256" key="1">
    <source>
        <dbReference type="ARBA" id="ARBA00023015"/>
    </source>
</evidence>
<evidence type="ECO:0000259" key="5">
    <source>
        <dbReference type="PROSITE" id="PS50977"/>
    </source>
</evidence>
<evidence type="ECO:0000256" key="2">
    <source>
        <dbReference type="ARBA" id="ARBA00023125"/>
    </source>
</evidence>
<dbReference type="PRINTS" id="PR00455">
    <property type="entry name" value="HTHTETR"/>
</dbReference>
<dbReference type="InterPro" id="IPR036271">
    <property type="entry name" value="Tet_transcr_reg_TetR-rel_C_sf"/>
</dbReference>
<dbReference type="PANTHER" id="PTHR30055:SF234">
    <property type="entry name" value="HTH-TYPE TRANSCRIPTIONAL REGULATOR BETI"/>
    <property type="match status" value="1"/>
</dbReference>
<keyword evidence="3" id="KW-0804">Transcription</keyword>
<evidence type="ECO:0000256" key="4">
    <source>
        <dbReference type="PROSITE-ProRule" id="PRU00335"/>
    </source>
</evidence>
<dbReference type="GO" id="GO:0003700">
    <property type="term" value="F:DNA-binding transcription factor activity"/>
    <property type="evidence" value="ECO:0007669"/>
    <property type="project" value="TreeGrafter"/>
</dbReference>
<protein>
    <submittedName>
        <fullName evidence="6">TetR family transcriptional regulator</fullName>
    </submittedName>
</protein>
<keyword evidence="1" id="KW-0805">Transcription regulation</keyword>
<accession>A0A495DFV0</accession>
<gene>
    <name evidence="6" type="ORF">C7435_1529</name>
</gene>
<dbReference type="PANTHER" id="PTHR30055">
    <property type="entry name" value="HTH-TYPE TRANSCRIPTIONAL REGULATOR RUTR"/>
    <property type="match status" value="1"/>
</dbReference>
<dbReference type="GO" id="GO:0000976">
    <property type="term" value="F:transcription cis-regulatory region binding"/>
    <property type="evidence" value="ECO:0007669"/>
    <property type="project" value="TreeGrafter"/>
</dbReference>
<dbReference type="Pfam" id="PF00440">
    <property type="entry name" value="TetR_N"/>
    <property type="match status" value="1"/>
</dbReference>
<feature type="DNA-binding region" description="H-T-H motif" evidence="4">
    <location>
        <begin position="29"/>
        <end position="48"/>
    </location>
</feature>
<dbReference type="Proteomes" id="UP000273675">
    <property type="component" value="Unassembled WGS sequence"/>
</dbReference>
<dbReference type="EMBL" id="RBIM01000003">
    <property type="protein sequence ID" value="RKR00324.1"/>
    <property type="molecule type" value="Genomic_DNA"/>
</dbReference>